<dbReference type="Pfam" id="PF10088">
    <property type="entry name" value="DUF2326"/>
    <property type="match status" value="1"/>
</dbReference>
<dbReference type="Proteomes" id="UP000844228">
    <property type="component" value="Unassembled WGS sequence"/>
</dbReference>
<dbReference type="Gene3D" id="3.40.50.300">
    <property type="entry name" value="P-loop containing nucleotide triphosphate hydrolases"/>
    <property type="match status" value="1"/>
</dbReference>
<sequence>MIRINKLYSEPYSFEPIEFKKGINLILGEQDDSSNKTNGVGKSLLVEFINFGLMKDYNRSRLSKIPNTVFSDKTYVCLDFFINKNHIITKRSISEENTPTLFINGIKKNFTSIDDVNHFLTLLMFHDNKSNLHPTFRSMLGPLIRDERSEFKSIIDCYDTKARIPPDFAPHLYLFGISLQLYKKIKEINKSISELGIAKRKIKDDIEAISGKKIANARAEVNDLDHQVKIIKQEMELLEGDKTFDFVRDEIVLYEDSLDNLRNKKAILKSELNKIQALIGDNYIDEDEVIDLYNKLKAGLGDNIGKELKDVLGFKKKIDDFQRVLIDARKDSILSDLEKIEASISEISIKLNSKTAIIKQNGHLRNIKTLFLAYEKKLEELSQLSSFIKKFDDYESKAKAKKAEKATKVVELDIDISLQESTISEFRNTISAIHDYVMENRKCSFSISANEKSSVVDFDLRIFDDGSHSNEREKVFIYDMSLLLTHDTFVRHPKLLIHDNIFDVDRDTLIKSLNYISSKSSCLEDAQYILTLNIDKLNEIGKDELKLDIKEYRRATLTKSHRFLGRQYQEK</sequence>
<organism evidence="2">
    <name type="scientific">Escherichia coli</name>
    <dbReference type="NCBI Taxonomy" id="562"/>
    <lineage>
        <taxon>Bacteria</taxon>
        <taxon>Pseudomonadati</taxon>
        <taxon>Pseudomonadota</taxon>
        <taxon>Gammaproteobacteria</taxon>
        <taxon>Enterobacterales</taxon>
        <taxon>Enterobacteriaceae</taxon>
        <taxon>Escherichia</taxon>
    </lineage>
</organism>
<dbReference type="InterPro" id="IPR018760">
    <property type="entry name" value="DUF2326"/>
</dbReference>
<comment type="caution">
    <text evidence="2">The sequence shown here is derived from an EMBL/GenBank/DDBJ whole genome shotgun (WGS) entry which is preliminary data.</text>
</comment>
<dbReference type="SUPFAM" id="SSF52540">
    <property type="entry name" value="P-loop containing nucleoside triphosphate hydrolases"/>
    <property type="match status" value="1"/>
</dbReference>
<evidence type="ECO:0000259" key="1">
    <source>
        <dbReference type="Pfam" id="PF10088"/>
    </source>
</evidence>
<proteinExistence type="predicted"/>
<protein>
    <submittedName>
        <fullName evidence="2">DUF2326 domain-containing protein</fullName>
    </submittedName>
</protein>
<feature type="domain" description="DUF2326" evidence="1">
    <location>
        <begin position="436"/>
        <end position="564"/>
    </location>
</feature>
<name>A0A7A8IQH0_ECOLX</name>
<dbReference type="EMBL" id="DABALL010000011">
    <property type="protein sequence ID" value="HAH1418847.1"/>
    <property type="molecule type" value="Genomic_DNA"/>
</dbReference>
<accession>A0A7A8IQH0</accession>
<evidence type="ECO:0000313" key="2">
    <source>
        <dbReference type="EMBL" id="HAH1418847.1"/>
    </source>
</evidence>
<dbReference type="AlphaFoldDB" id="A0A7A8IQH0"/>
<reference evidence="2" key="2">
    <citation type="submission" date="2018-08" db="EMBL/GenBank/DDBJ databases">
        <authorList>
            <consortium name="NCBI Pathogen Detection Project"/>
        </authorList>
    </citation>
    <scope>NUCLEOTIDE SEQUENCE</scope>
    <source>
        <strain evidence="2">W1_5_ERB1</strain>
    </source>
</reference>
<gene>
    <name evidence="2" type="ORF">HHH44_002239</name>
</gene>
<reference evidence="2" key="1">
    <citation type="journal article" date="2018" name="Genome Biol.">
        <title>SKESA: strategic k-mer extension for scrupulous assemblies.</title>
        <authorList>
            <person name="Souvorov A."/>
            <person name="Agarwala R."/>
            <person name="Lipman D.J."/>
        </authorList>
    </citation>
    <scope>NUCLEOTIDE SEQUENCE [LARGE SCALE GENOMIC DNA]</scope>
    <source>
        <strain evidence="2">W1_5_ERB1</strain>
    </source>
</reference>
<dbReference type="RefSeq" id="WP_001719360.1">
    <property type="nucleotide sequence ID" value="NZ_BFGK01000035.1"/>
</dbReference>
<dbReference type="InterPro" id="IPR027417">
    <property type="entry name" value="P-loop_NTPase"/>
</dbReference>